<comment type="function">
    <text evidence="7">Plays a role in mitochondrial aerobic respiration. Regulates mitochondrial organization and fission.</text>
</comment>
<dbReference type="Proteomes" id="UP000287033">
    <property type="component" value="Unassembled WGS sequence"/>
</dbReference>
<comment type="similarity">
    <text evidence="2 7">Belongs to the MTFR1 family.</text>
</comment>
<dbReference type="InterPro" id="IPR007972">
    <property type="entry name" value="Mtfr1"/>
</dbReference>
<organism evidence="8 9">
    <name type="scientific">Chiloscyllium punctatum</name>
    <name type="common">Brownbanded bambooshark</name>
    <name type="synonym">Hemiscyllium punctatum</name>
    <dbReference type="NCBI Taxonomy" id="137246"/>
    <lineage>
        <taxon>Eukaryota</taxon>
        <taxon>Metazoa</taxon>
        <taxon>Chordata</taxon>
        <taxon>Craniata</taxon>
        <taxon>Vertebrata</taxon>
        <taxon>Chondrichthyes</taxon>
        <taxon>Elasmobranchii</taxon>
        <taxon>Galeomorphii</taxon>
        <taxon>Galeoidea</taxon>
        <taxon>Orectolobiformes</taxon>
        <taxon>Hemiscylliidae</taxon>
        <taxon>Chiloscyllium</taxon>
    </lineage>
</organism>
<name>A0A401SZ33_CHIPU</name>
<evidence type="ECO:0000256" key="4">
    <source>
        <dbReference type="ARBA" id="ARBA00023128"/>
    </source>
</evidence>
<dbReference type="PANTHER" id="PTHR14215:SF3">
    <property type="entry name" value="MITOCHONDRIAL FISSION REGULATOR 1-LIKE"/>
    <property type="match status" value="1"/>
</dbReference>
<dbReference type="GO" id="GO:0005741">
    <property type="term" value="C:mitochondrial outer membrane"/>
    <property type="evidence" value="ECO:0007669"/>
    <property type="project" value="UniProtKB-SubCell"/>
</dbReference>
<dbReference type="GO" id="GO:0000266">
    <property type="term" value="P:mitochondrial fission"/>
    <property type="evidence" value="ECO:0007669"/>
    <property type="project" value="UniProtKB-UniRule"/>
</dbReference>
<dbReference type="GO" id="GO:0009060">
    <property type="term" value="P:aerobic respiration"/>
    <property type="evidence" value="ECO:0007669"/>
    <property type="project" value="UniProtKB-UniRule"/>
</dbReference>
<evidence type="ECO:0000256" key="5">
    <source>
        <dbReference type="ARBA" id="ARBA00023136"/>
    </source>
</evidence>
<sequence length="311" mass="34533">SSCSEQRVENMIPIWQNKPYGSSRSVVRMIGSNLPLKPCPRVCFQLVPGLSAAESLNSMQKDKPAVPTLADIAWIAADEGESFTRMRADARPYREEWHPTPLLIMHRNSSVPNFRREGRKLESLKKPGLAALNHTVALQDELSRLREQIAKIVAAPETKMDTTSAPLTPELCSPDTSSIACSLPDFESAYPPLASFTINDDIPESDEPESLSLASFSIAASSNFDFDFENKVQDLTMNDDADDETACLSKSTSFADMMDILKDMNRVKLNSLQGSRRGSQLLRENDPSVLISEALKRKFTVQDSSIFKKED</sequence>
<dbReference type="OMA" id="LRHKWKP"/>
<evidence type="ECO:0000313" key="8">
    <source>
        <dbReference type="EMBL" id="GCC35640.1"/>
    </source>
</evidence>
<protein>
    <recommendedName>
        <fullName evidence="7">Mitochondrial fission regulator</fullName>
    </recommendedName>
</protein>
<keyword evidence="9" id="KW-1185">Reference proteome</keyword>
<comment type="subcellular location">
    <subcellularLocation>
        <location evidence="1">Mitochondrion outer membrane</location>
        <topology evidence="1">Peripheral membrane protein</topology>
        <orientation evidence="1">Cytoplasmic side</orientation>
    </subcellularLocation>
</comment>
<dbReference type="STRING" id="137246.A0A401SZ33"/>
<evidence type="ECO:0000313" key="9">
    <source>
        <dbReference type="Proteomes" id="UP000287033"/>
    </source>
</evidence>
<evidence type="ECO:0000256" key="3">
    <source>
        <dbReference type="ARBA" id="ARBA00022787"/>
    </source>
</evidence>
<dbReference type="AlphaFoldDB" id="A0A401SZ33"/>
<comment type="caution">
    <text evidence="8">The sequence shown here is derived from an EMBL/GenBank/DDBJ whole genome shotgun (WGS) entry which is preliminary data.</text>
</comment>
<reference evidence="8 9" key="1">
    <citation type="journal article" date="2018" name="Nat. Ecol. Evol.">
        <title>Shark genomes provide insights into elasmobranch evolution and the origin of vertebrates.</title>
        <authorList>
            <person name="Hara Y"/>
            <person name="Yamaguchi K"/>
            <person name="Onimaru K"/>
            <person name="Kadota M"/>
            <person name="Koyanagi M"/>
            <person name="Keeley SD"/>
            <person name="Tatsumi K"/>
            <person name="Tanaka K"/>
            <person name="Motone F"/>
            <person name="Kageyama Y"/>
            <person name="Nozu R"/>
            <person name="Adachi N"/>
            <person name="Nishimura O"/>
            <person name="Nakagawa R"/>
            <person name="Tanegashima C"/>
            <person name="Kiyatake I"/>
            <person name="Matsumoto R"/>
            <person name="Murakumo K"/>
            <person name="Nishida K"/>
            <person name="Terakita A"/>
            <person name="Kuratani S"/>
            <person name="Sato K"/>
            <person name="Hyodo S Kuraku.S."/>
        </authorList>
    </citation>
    <scope>NUCLEOTIDE SEQUENCE [LARGE SCALE GENOMIC DNA]</scope>
</reference>
<dbReference type="EMBL" id="BEZZ01000727">
    <property type="protein sequence ID" value="GCC35640.1"/>
    <property type="molecule type" value="Genomic_DNA"/>
</dbReference>
<evidence type="ECO:0000256" key="6">
    <source>
        <dbReference type="ARBA" id="ARBA00044937"/>
    </source>
</evidence>
<comment type="function">
    <text evidence="6">Mitochondrial protein required for adaptation of miochondrial dynamics to metabolic changes. Regulates mitochondrial morphology at steady state and mediates AMPK-dependent stress-induced mitochondrial fragmentation via the control of OPA1 levels.</text>
</comment>
<evidence type="ECO:0000256" key="7">
    <source>
        <dbReference type="RuleBase" id="RU369053"/>
    </source>
</evidence>
<keyword evidence="4 7" id="KW-0496">Mitochondrion</keyword>
<evidence type="ECO:0000256" key="1">
    <source>
        <dbReference type="ARBA" id="ARBA00004570"/>
    </source>
</evidence>
<dbReference type="OrthoDB" id="9930891at2759"/>
<keyword evidence="5" id="KW-0472">Membrane</keyword>
<feature type="non-terminal residue" evidence="8">
    <location>
        <position position="1"/>
    </location>
</feature>
<accession>A0A401SZ33</accession>
<evidence type="ECO:0000256" key="2">
    <source>
        <dbReference type="ARBA" id="ARBA00005807"/>
    </source>
</evidence>
<proteinExistence type="inferred from homology"/>
<keyword evidence="3" id="KW-1000">Mitochondrion outer membrane</keyword>
<dbReference type="PANTHER" id="PTHR14215">
    <property type="entry name" value="PROTEIN OF UNKNOWN FUNCTION DUF729"/>
    <property type="match status" value="1"/>
</dbReference>
<gene>
    <name evidence="8" type="ORF">chiPu_0014127</name>
</gene>
<dbReference type="Pfam" id="PF05308">
    <property type="entry name" value="Mito_fiss_reg"/>
    <property type="match status" value="1"/>
</dbReference>